<dbReference type="SUPFAM" id="SSF55729">
    <property type="entry name" value="Acyl-CoA N-acyltransferases (Nat)"/>
    <property type="match status" value="1"/>
</dbReference>
<name>A0ABW0ZGQ0_9ACTN</name>
<comment type="caution">
    <text evidence="6">The sequence shown here is derived from an EMBL/GenBank/DDBJ whole genome shotgun (WGS) entry which is preliminary data.</text>
</comment>
<dbReference type="InterPro" id="IPR019432">
    <property type="entry name" value="Acyltransferase_MbtK/IucB-like"/>
</dbReference>
<accession>A0ABW0ZGQ0</accession>
<gene>
    <name evidence="6" type="ORF">ACFPQB_09600</name>
</gene>
<dbReference type="Proteomes" id="UP001596072">
    <property type="component" value="Unassembled WGS sequence"/>
</dbReference>
<protein>
    <recommendedName>
        <fullName evidence="3">Lysine N-acyltransferase MbtK</fullName>
    </recommendedName>
    <alternativeName>
        <fullName evidence="4">Mycobactin synthase protein K</fullName>
    </alternativeName>
</protein>
<keyword evidence="6" id="KW-0012">Acyltransferase</keyword>
<dbReference type="Gene3D" id="3.40.630.30">
    <property type="match status" value="1"/>
</dbReference>
<reference evidence="7" key="1">
    <citation type="journal article" date="2019" name="Int. J. Syst. Evol. Microbiol.">
        <title>The Global Catalogue of Microorganisms (GCM) 10K type strain sequencing project: providing services to taxonomists for standard genome sequencing and annotation.</title>
        <authorList>
            <consortium name="The Broad Institute Genomics Platform"/>
            <consortium name="The Broad Institute Genome Sequencing Center for Infectious Disease"/>
            <person name="Wu L."/>
            <person name="Ma J."/>
        </authorList>
    </citation>
    <scope>NUCLEOTIDE SEQUENCE [LARGE SCALE GENOMIC DNA]</scope>
    <source>
        <strain evidence="7">YIM 94188</strain>
    </source>
</reference>
<dbReference type="Pfam" id="PF13523">
    <property type="entry name" value="Acetyltransf_8"/>
    <property type="match status" value="1"/>
</dbReference>
<dbReference type="EMBL" id="JBHSNS010000003">
    <property type="protein sequence ID" value="MFC5729173.1"/>
    <property type="molecule type" value="Genomic_DNA"/>
</dbReference>
<dbReference type="PANTHER" id="PTHR31438:SF1">
    <property type="entry name" value="LYSINE N-ACYLTRANSFERASE C17G9.06C-RELATED"/>
    <property type="match status" value="1"/>
</dbReference>
<comment type="pathway">
    <text evidence="2">Siderophore biosynthesis; mycobactin biosynthesis.</text>
</comment>
<feature type="domain" description="Acyltransferase MbtK/IucB-like conserved" evidence="5">
    <location>
        <begin position="6"/>
        <end position="53"/>
    </location>
</feature>
<evidence type="ECO:0000259" key="5">
    <source>
        <dbReference type="SMART" id="SM01006"/>
    </source>
</evidence>
<evidence type="ECO:0000256" key="1">
    <source>
        <dbReference type="ARBA" id="ARBA00003818"/>
    </source>
</evidence>
<dbReference type="InterPro" id="IPR016181">
    <property type="entry name" value="Acyl_CoA_acyltransferase"/>
</dbReference>
<evidence type="ECO:0000313" key="6">
    <source>
        <dbReference type="EMBL" id="MFC5729173.1"/>
    </source>
</evidence>
<keyword evidence="7" id="KW-1185">Reference proteome</keyword>
<evidence type="ECO:0000313" key="7">
    <source>
        <dbReference type="Proteomes" id="UP001596072"/>
    </source>
</evidence>
<evidence type="ECO:0000256" key="2">
    <source>
        <dbReference type="ARBA" id="ARBA00005102"/>
    </source>
</evidence>
<evidence type="ECO:0000256" key="3">
    <source>
        <dbReference type="ARBA" id="ARBA00020586"/>
    </source>
</evidence>
<dbReference type="PANTHER" id="PTHR31438">
    <property type="entry name" value="LYSINE N-ACYLTRANSFERASE C17G9.06C-RELATED"/>
    <property type="match status" value="1"/>
</dbReference>
<comment type="function">
    <text evidence="1">Acyltransferase required for the direct transfer of medium- to long-chain fatty acyl moieties from a carrier protein (MbtL) on to the epsilon-amino group of lysine residue in the mycobactin core.</text>
</comment>
<proteinExistence type="predicted"/>
<evidence type="ECO:0000256" key="4">
    <source>
        <dbReference type="ARBA" id="ARBA00031122"/>
    </source>
</evidence>
<organism evidence="6 7">
    <name type="scientific">Nocardioides vastitatis</name>
    <dbReference type="NCBI Taxonomy" id="2568655"/>
    <lineage>
        <taxon>Bacteria</taxon>
        <taxon>Bacillati</taxon>
        <taxon>Actinomycetota</taxon>
        <taxon>Actinomycetes</taxon>
        <taxon>Propionibacteriales</taxon>
        <taxon>Nocardioidaceae</taxon>
        <taxon>Nocardioides</taxon>
    </lineage>
</organism>
<dbReference type="SMART" id="SM01006">
    <property type="entry name" value="AlcB"/>
    <property type="match status" value="1"/>
</dbReference>
<dbReference type="RefSeq" id="WP_136436908.1">
    <property type="nucleotide sequence ID" value="NZ_JBHSNS010000003.1"/>
</dbReference>
<sequence>MTATVRPVDPDGDAALLTSWVTTERAAFWGMTGLGEEEVARIYRYIDDQEHLAAFLVLLDGHPLGLLQTYDPAVDEIGDWYPRQDGDVGMHLLLADDPARAGRTGEVLAAMLAFLTSLPGCRRLVLEPDARNEASLALLLGRLGARRGPLVDLRTSISEKPAQFCYLDRERALAAVAELRSVARHTREPVSE</sequence>
<dbReference type="GO" id="GO:0016746">
    <property type="term" value="F:acyltransferase activity"/>
    <property type="evidence" value="ECO:0007669"/>
    <property type="project" value="UniProtKB-KW"/>
</dbReference>
<keyword evidence="6" id="KW-0808">Transferase</keyword>